<keyword evidence="3" id="KW-1185">Reference proteome</keyword>
<reference evidence="2" key="1">
    <citation type="submission" date="2020-10" db="EMBL/GenBank/DDBJ databases">
        <authorList>
            <person name="Kikuchi T."/>
        </authorList>
    </citation>
    <scope>NUCLEOTIDE SEQUENCE</scope>
    <source>
        <strain evidence="2">NKZ352</strain>
    </source>
</reference>
<sequence>MLYPTENMKSSKKNMHQCRKKNAYQGLSKRRKIFQLPTTSLISRVAPQMQFGHTMLSCKSSPLELFVMPVFCAGDTEKSQRGAGRANAAQHCVMKAEAITN</sequence>
<evidence type="ECO:0000313" key="2">
    <source>
        <dbReference type="EMBL" id="CAD6190637.1"/>
    </source>
</evidence>
<accession>A0A8S1H5G6</accession>
<comment type="caution">
    <text evidence="2">The sequence shown here is derived from an EMBL/GenBank/DDBJ whole genome shotgun (WGS) entry which is preliminary data.</text>
</comment>
<proteinExistence type="predicted"/>
<dbReference type="Proteomes" id="UP000835052">
    <property type="component" value="Unassembled WGS sequence"/>
</dbReference>
<dbReference type="EMBL" id="CAJGYM010000016">
    <property type="protein sequence ID" value="CAD6190637.1"/>
    <property type="molecule type" value="Genomic_DNA"/>
</dbReference>
<dbReference type="AlphaFoldDB" id="A0A8S1H5G6"/>
<protein>
    <submittedName>
        <fullName evidence="2">Uncharacterized protein</fullName>
    </submittedName>
</protein>
<organism evidence="2 3">
    <name type="scientific">Caenorhabditis auriculariae</name>
    <dbReference type="NCBI Taxonomy" id="2777116"/>
    <lineage>
        <taxon>Eukaryota</taxon>
        <taxon>Metazoa</taxon>
        <taxon>Ecdysozoa</taxon>
        <taxon>Nematoda</taxon>
        <taxon>Chromadorea</taxon>
        <taxon>Rhabditida</taxon>
        <taxon>Rhabditina</taxon>
        <taxon>Rhabditomorpha</taxon>
        <taxon>Rhabditoidea</taxon>
        <taxon>Rhabditidae</taxon>
        <taxon>Peloderinae</taxon>
        <taxon>Caenorhabditis</taxon>
    </lineage>
</organism>
<evidence type="ECO:0000313" key="3">
    <source>
        <dbReference type="Proteomes" id="UP000835052"/>
    </source>
</evidence>
<gene>
    <name evidence="2" type="ORF">CAUJ_LOCUS6556</name>
</gene>
<evidence type="ECO:0000256" key="1">
    <source>
        <dbReference type="SAM" id="MobiDB-lite"/>
    </source>
</evidence>
<feature type="compositionally biased region" description="Basic residues" evidence="1">
    <location>
        <begin position="10"/>
        <end position="21"/>
    </location>
</feature>
<name>A0A8S1H5G6_9PELO</name>
<feature type="region of interest" description="Disordered" evidence="1">
    <location>
        <begin position="1"/>
        <end position="21"/>
    </location>
</feature>